<dbReference type="STRING" id="1834191.A5886_001577"/>
<name>A0A242A6H7_9ENTE</name>
<dbReference type="CDD" id="cd04301">
    <property type="entry name" value="NAT_SF"/>
    <property type="match status" value="1"/>
</dbReference>
<dbReference type="EMBL" id="NGKU01000001">
    <property type="protein sequence ID" value="OTN76500.1"/>
    <property type="molecule type" value="Genomic_DNA"/>
</dbReference>
<protein>
    <recommendedName>
        <fullName evidence="1">N-acetyltransferase domain-containing protein</fullName>
    </recommendedName>
</protein>
<evidence type="ECO:0000313" key="2">
    <source>
        <dbReference type="EMBL" id="OTN76500.1"/>
    </source>
</evidence>
<organism evidence="2 3">
    <name type="scientific">Candidatus Enterococcus testudinis</name>
    <dbReference type="NCBI Taxonomy" id="1834191"/>
    <lineage>
        <taxon>Bacteria</taxon>
        <taxon>Bacillati</taxon>
        <taxon>Bacillota</taxon>
        <taxon>Bacilli</taxon>
        <taxon>Lactobacillales</taxon>
        <taxon>Enterococcaceae</taxon>
        <taxon>Enterococcus</taxon>
    </lineage>
</organism>
<comment type="caution">
    <text evidence="2">The sequence shown here is derived from an EMBL/GenBank/DDBJ whole genome shotgun (WGS) entry which is preliminary data.</text>
</comment>
<proteinExistence type="predicted"/>
<evidence type="ECO:0000259" key="1">
    <source>
        <dbReference type="PROSITE" id="PS51186"/>
    </source>
</evidence>
<dbReference type="InterPro" id="IPR000182">
    <property type="entry name" value="GNAT_dom"/>
</dbReference>
<dbReference type="GO" id="GO:0016747">
    <property type="term" value="F:acyltransferase activity, transferring groups other than amino-acyl groups"/>
    <property type="evidence" value="ECO:0007669"/>
    <property type="project" value="InterPro"/>
</dbReference>
<gene>
    <name evidence="2" type="ORF">A5886_001577</name>
</gene>
<dbReference type="AlphaFoldDB" id="A0A242A6H7"/>
<dbReference type="SUPFAM" id="SSF55729">
    <property type="entry name" value="Acyl-CoA N-acyltransferases (Nat)"/>
    <property type="match status" value="1"/>
</dbReference>
<dbReference type="Pfam" id="PF00583">
    <property type="entry name" value="Acetyltransf_1"/>
    <property type="match status" value="1"/>
</dbReference>
<reference evidence="2 3" key="1">
    <citation type="submission" date="2017-05" db="EMBL/GenBank/DDBJ databases">
        <title>The Genome Sequence of Enterococcus sp. 8G7_MSG3316.</title>
        <authorList>
            <consortium name="The Broad Institute Genomics Platform"/>
            <consortium name="The Broad Institute Genomic Center for Infectious Diseases"/>
            <person name="Earl A."/>
            <person name="Manson A."/>
            <person name="Schwartman J."/>
            <person name="Gilmore M."/>
            <person name="Abouelleil A."/>
            <person name="Cao P."/>
            <person name="Chapman S."/>
            <person name="Cusick C."/>
            <person name="Shea T."/>
            <person name="Young S."/>
            <person name="Neafsey D."/>
            <person name="Nusbaum C."/>
            <person name="Birren B."/>
        </authorList>
    </citation>
    <scope>NUCLEOTIDE SEQUENCE [LARGE SCALE GENOMIC DNA]</scope>
    <source>
        <strain evidence="2 3">8G7_MSG3316</strain>
    </source>
</reference>
<feature type="domain" description="N-acetyltransferase" evidence="1">
    <location>
        <begin position="1"/>
        <end position="103"/>
    </location>
</feature>
<dbReference type="Gene3D" id="3.40.630.30">
    <property type="match status" value="1"/>
</dbReference>
<sequence length="103" mass="12087">MLYFGRSPWLQAQVYALRQSVFVEEQQIPTALEFDDLDQTCPYYLWVENHQPIATVRYQFERAGVLQPDRFCVSADYRRQGYGQRLLGYLEERACTTAPNDPS</sequence>
<evidence type="ECO:0000313" key="3">
    <source>
        <dbReference type="Proteomes" id="UP000195043"/>
    </source>
</evidence>
<dbReference type="PROSITE" id="PS51186">
    <property type="entry name" value="GNAT"/>
    <property type="match status" value="1"/>
</dbReference>
<dbReference type="RefSeq" id="WP_256926176.1">
    <property type="nucleotide sequence ID" value="NZ_NGKU01000001.1"/>
</dbReference>
<accession>A0A242A6H7</accession>
<dbReference type="InterPro" id="IPR016181">
    <property type="entry name" value="Acyl_CoA_acyltransferase"/>
</dbReference>
<keyword evidence="3" id="KW-1185">Reference proteome</keyword>
<dbReference type="Proteomes" id="UP000195043">
    <property type="component" value="Unassembled WGS sequence"/>
</dbReference>